<dbReference type="GO" id="GO:0006376">
    <property type="term" value="P:mRNA splice site recognition"/>
    <property type="evidence" value="ECO:0007669"/>
    <property type="project" value="InterPro"/>
</dbReference>
<dbReference type="Pfam" id="PF03194">
    <property type="entry name" value="LUC7"/>
    <property type="match status" value="1"/>
</dbReference>
<name>G7YC10_CLOSI</name>
<gene>
    <name evidence="4" type="ORF">CLF_104642</name>
</gene>
<reference key="2">
    <citation type="submission" date="2011-10" db="EMBL/GenBank/DDBJ databases">
        <title>The genome and transcriptome sequence of Clonorchis sinensis provide insights into the carcinogenic liver fluke.</title>
        <authorList>
            <person name="Wang X."/>
            <person name="Huang Y."/>
            <person name="Chen W."/>
            <person name="Liu H."/>
            <person name="Guo L."/>
            <person name="Chen Y."/>
            <person name="Luo F."/>
            <person name="Zhou W."/>
            <person name="Sun J."/>
            <person name="Mao Q."/>
            <person name="Liang P."/>
            <person name="Zhou C."/>
            <person name="Tian Y."/>
            <person name="Men J."/>
            <person name="Lv X."/>
            <person name="Huang L."/>
            <person name="Zhou J."/>
            <person name="Hu Y."/>
            <person name="Li R."/>
            <person name="Zhang F."/>
            <person name="Lei H."/>
            <person name="Li X."/>
            <person name="Hu X."/>
            <person name="Liang C."/>
            <person name="Xu J."/>
            <person name="Wu Z."/>
            <person name="Yu X."/>
        </authorList>
    </citation>
    <scope>NUCLEOTIDE SEQUENCE</scope>
    <source>
        <strain>Henan</strain>
    </source>
</reference>
<evidence type="ECO:0000313" key="4">
    <source>
        <dbReference type="EMBL" id="GAA50494.1"/>
    </source>
</evidence>
<dbReference type="AlphaFoldDB" id="G7YC10"/>
<reference evidence="4" key="1">
    <citation type="journal article" date="2011" name="Genome Biol.">
        <title>The draft genome of the carcinogenic human liver fluke Clonorchis sinensis.</title>
        <authorList>
            <person name="Wang X."/>
            <person name="Chen W."/>
            <person name="Huang Y."/>
            <person name="Sun J."/>
            <person name="Men J."/>
            <person name="Liu H."/>
            <person name="Luo F."/>
            <person name="Guo L."/>
            <person name="Lv X."/>
            <person name="Deng C."/>
            <person name="Zhou C."/>
            <person name="Fan Y."/>
            <person name="Li X."/>
            <person name="Huang L."/>
            <person name="Hu Y."/>
            <person name="Liang C."/>
            <person name="Hu X."/>
            <person name="Xu J."/>
            <person name="Yu X."/>
        </authorList>
    </citation>
    <scope>NUCLEOTIDE SEQUENCE [LARGE SCALE GENOMIC DNA]</scope>
    <source>
        <strain evidence="4">Henan</strain>
    </source>
</reference>
<dbReference type="InterPro" id="IPR004882">
    <property type="entry name" value="Luc7-rel"/>
</dbReference>
<comment type="similarity">
    <text evidence="1">Belongs to the Luc7 family.</text>
</comment>
<dbReference type="EMBL" id="DF143051">
    <property type="protein sequence ID" value="GAA50494.1"/>
    <property type="molecule type" value="Genomic_DNA"/>
</dbReference>
<protein>
    <submittedName>
        <fullName evidence="4">Luc7-like protein 3</fullName>
    </submittedName>
</protein>
<dbReference type="GO" id="GO:0003729">
    <property type="term" value="F:mRNA binding"/>
    <property type="evidence" value="ECO:0007669"/>
    <property type="project" value="InterPro"/>
</dbReference>
<proteinExistence type="inferred from homology"/>
<dbReference type="PANTHER" id="PTHR12375">
    <property type="entry name" value="RNA-BINDING PROTEIN LUC7-RELATED"/>
    <property type="match status" value="1"/>
</dbReference>
<feature type="compositionally biased region" description="Basic residues" evidence="3">
    <location>
        <begin position="1105"/>
        <end position="1122"/>
    </location>
</feature>
<evidence type="ECO:0000256" key="3">
    <source>
        <dbReference type="SAM" id="MobiDB-lite"/>
    </source>
</evidence>
<dbReference type="GO" id="GO:0005685">
    <property type="term" value="C:U1 snRNP"/>
    <property type="evidence" value="ECO:0007669"/>
    <property type="project" value="InterPro"/>
</dbReference>
<feature type="compositionally biased region" description="Basic and acidic residues" evidence="3">
    <location>
        <begin position="1090"/>
        <end position="1104"/>
    </location>
</feature>
<organism evidence="4 5">
    <name type="scientific">Clonorchis sinensis</name>
    <name type="common">Chinese liver fluke</name>
    <dbReference type="NCBI Taxonomy" id="79923"/>
    <lineage>
        <taxon>Eukaryota</taxon>
        <taxon>Metazoa</taxon>
        <taxon>Spiralia</taxon>
        <taxon>Lophotrochozoa</taxon>
        <taxon>Platyhelminthes</taxon>
        <taxon>Trematoda</taxon>
        <taxon>Digenea</taxon>
        <taxon>Opisthorchiida</taxon>
        <taxon>Opisthorchiata</taxon>
        <taxon>Opisthorchiidae</taxon>
        <taxon>Clonorchis</taxon>
    </lineage>
</organism>
<feature type="region of interest" description="Disordered" evidence="3">
    <location>
        <begin position="1048"/>
        <end position="1152"/>
    </location>
</feature>
<evidence type="ECO:0000313" key="5">
    <source>
        <dbReference type="Proteomes" id="UP000008909"/>
    </source>
</evidence>
<dbReference type="Proteomes" id="UP000008909">
    <property type="component" value="Unassembled WGS sequence"/>
</dbReference>
<keyword evidence="2" id="KW-0175">Coiled coil</keyword>
<accession>G7YC10</accession>
<feature type="coiled-coil region" evidence="2">
    <location>
        <begin position="936"/>
        <end position="963"/>
    </location>
</feature>
<sequence>MTGGVCEYRGFRVRKGDGVIGGDLVKSKNVKTYPRKASNQLDLHGKDIRQLLHKASRFCSLRPENFHPRILKETSFAPAKYFCLAFRESLDKGHLSSAWKEAIVTPVYKIGDRLSPGSFRAISLDSVQRKDKTSVHMSFGGDSENAFIFRGENKPEDITGIETKTDLSIRLSSEGLLSVASKVDSKVIWHSTDDSVHLSSYLNRQVPYMAYVRPLLEYAKQAGYSGRKKDVNHIERVQPVPMKLVDGIKSVDYETRLMVTYLRSWQNFGIPDACLCDSQRKVTMTTYASPGGGSGRHGYRASGYAFVEIEQFAPVRKLIDLFKEMLGEHHPVRTFVMNKLMAQMQAARVVFGCDKSYQDVRMHHSVSVYFWSHTHCGQLAHIPPHGSPGQSRTVGFSFVVLQAHRFRQYPQLLRCMDTRFVSYLMACWLYITRKWALHAQSGMVYFGDVNNNRLENANGCRKGQVHHSDTLEHNVRKMSRHAERLMILHLNPDGGLGTHTWAFVCSLTDQLPPVTAGVERIAYHITPTVVVVNLSLWAVMLLRLVPNLDLLKVIDKDRAQIPMMHPYSFQGVPLTRIHAPLYGNFGANEIVVGSNISWINPGIPEVWVPWQYPSPRTTITITTNSTLMPHEPSRGVTSLVALLAAYSRAGSDCASLVMQKPVLVNMLPFVSEIIGDQNSPPGVQQNRFGPLGISLRTAIQFATYYLQSGILAFNRRVVQSRKTSSTIDFDVSAMFYACRSTVHLDKCCSPYLLENSSNPKADNDKIAKTNATMSIYVIACPDGCCERVYELVAALVSCPNSNSDYGRSSISIRMALAAQKALLDELMGKNRNACNGENASGPHWSDEDVCKYFLCGFCPHDLFVNTKTDLGPCTRTHDDRMKDAYKRSKRCGKMGYEEEFVQYLKHLLDDVEKRIRRGHERLAVNKCLNNPDPVTATEKKEKIAALTKRINDLVKQAEELGTEGKVDQAQGVLKLCEQLKFERSQLEGDARPGMSQTKELEVCEICGAFRIKDDAPQRVEEHLSGKMHLGYAKIRDYLRQFSERRRSPVRPFRREGRTPEDRSPRHRERRFSDDRSPRSSSHGHRRSHGHRDEGRHSSRYDHRDDRRRHDRSRSRSRRPSDRHRHDYPSKSVRRNPSPFSAARRPPEGAEDY</sequence>
<evidence type="ECO:0000256" key="1">
    <source>
        <dbReference type="ARBA" id="ARBA00005655"/>
    </source>
</evidence>
<keyword evidence="5" id="KW-1185">Reference proteome</keyword>
<feature type="compositionally biased region" description="Basic and acidic residues" evidence="3">
    <location>
        <begin position="1048"/>
        <end position="1063"/>
    </location>
</feature>
<evidence type="ECO:0000256" key="2">
    <source>
        <dbReference type="SAM" id="Coils"/>
    </source>
</evidence>